<organism evidence="7 8">
    <name type="scientific">Aliiglaciecola lipolytica E3</name>
    <dbReference type="NCBI Taxonomy" id="1127673"/>
    <lineage>
        <taxon>Bacteria</taxon>
        <taxon>Pseudomonadati</taxon>
        <taxon>Pseudomonadota</taxon>
        <taxon>Gammaproteobacteria</taxon>
        <taxon>Alteromonadales</taxon>
        <taxon>Alteromonadaceae</taxon>
        <taxon>Aliiglaciecola</taxon>
    </lineage>
</organism>
<name>K6XXY4_9ALTE</name>
<evidence type="ECO:0000259" key="6">
    <source>
        <dbReference type="Pfam" id="PF00892"/>
    </source>
</evidence>
<dbReference type="RefSeq" id="WP_008846323.1">
    <property type="nucleotide sequence ID" value="NZ_BAEN01000076.1"/>
</dbReference>
<dbReference type="InterPro" id="IPR000620">
    <property type="entry name" value="EamA_dom"/>
</dbReference>
<keyword evidence="3 5" id="KW-1133">Transmembrane helix</keyword>
<protein>
    <submittedName>
        <fullName evidence="7">Membrane protein</fullName>
    </submittedName>
</protein>
<dbReference type="Pfam" id="PF00892">
    <property type="entry name" value="EamA"/>
    <property type="match status" value="2"/>
</dbReference>
<evidence type="ECO:0000256" key="1">
    <source>
        <dbReference type="ARBA" id="ARBA00004141"/>
    </source>
</evidence>
<feature type="transmembrane region" description="Helical" evidence="5">
    <location>
        <begin position="120"/>
        <end position="138"/>
    </location>
</feature>
<dbReference type="InterPro" id="IPR037185">
    <property type="entry name" value="EmrE-like"/>
</dbReference>
<dbReference type="Proteomes" id="UP000006334">
    <property type="component" value="Unassembled WGS sequence"/>
</dbReference>
<dbReference type="Gene3D" id="1.10.3730.20">
    <property type="match status" value="1"/>
</dbReference>
<gene>
    <name evidence="7" type="ORF">GLIP_3910</name>
</gene>
<dbReference type="STRING" id="1127673.GLIP_3910"/>
<dbReference type="EMBL" id="BAEN01000076">
    <property type="protein sequence ID" value="GAC16521.1"/>
    <property type="molecule type" value="Genomic_DNA"/>
</dbReference>
<evidence type="ECO:0000313" key="7">
    <source>
        <dbReference type="EMBL" id="GAC16521.1"/>
    </source>
</evidence>
<feature type="transmembrane region" description="Helical" evidence="5">
    <location>
        <begin position="63"/>
        <end position="82"/>
    </location>
</feature>
<feature type="transmembrane region" description="Helical" evidence="5">
    <location>
        <begin position="207"/>
        <end position="228"/>
    </location>
</feature>
<feature type="transmembrane region" description="Helical" evidence="5">
    <location>
        <begin position="265"/>
        <end position="285"/>
    </location>
</feature>
<dbReference type="InterPro" id="IPR050638">
    <property type="entry name" value="AA-Vitamin_Transporters"/>
</dbReference>
<keyword evidence="2 5" id="KW-0812">Transmembrane</keyword>
<comment type="subcellular location">
    <subcellularLocation>
        <location evidence="1">Membrane</location>
        <topology evidence="1">Multi-pass membrane protein</topology>
    </subcellularLocation>
</comment>
<dbReference type="AlphaFoldDB" id="K6XXY4"/>
<evidence type="ECO:0000256" key="3">
    <source>
        <dbReference type="ARBA" id="ARBA00022989"/>
    </source>
</evidence>
<evidence type="ECO:0000256" key="4">
    <source>
        <dbReference type="ARBA" id="ARBA00023136"/>
    </source>
</evidence>
<dbReference type="PANTHER" id="PTHR32322:SF9">
    <property type="entry name" value="AMINO-ACID METABOLITE EFFLUX PUMP-RELATED"/>
    <property type="match status" value="1"/>
</dbReference>
<feature type="transmembrane region" description="Helical" evidence="5">
    <location>
        <begin position="240"/>
        <end position="259"/>
    </location>
</feature>
<comment type="caution">
    <text evidence="7">The sequence shown here is derived from an EMBL/GenBank/DDBJ whole genome shotgun (WGS) entry which is preliminary data.</text>
</comment>
<feature type="domain" description="EamA" evidence="6">
    <location>
        <begin position="9"/>
        <end position="136"/>
    </location>
</feature>
<evidence type="ECO:0000256" key="2">
    <source>
        <dbReference type="ARBA" id="ARBA00022692"/>
    </source>
</evidence>
<proteinExistence type="predicted"/>
<keyword evidence="8" id="KW-1185">Reference proteome</keyword>
<reference evidence="7 8" key="1">
    <citation type="journal article" date="2017" name="Antonie Van Leeuwenhoek">
        <title>Rhizobium rhizosphaerae sp. nov., a novel species isolated from rice rhizosphere.</title>
        <authorList>
            <person name="Zhao J.J."/>
            <person name="Zhang J."/>
            <person name="Zhang R.J."/>
            <person name="Zhang C.W."/>
            <person name="Yin H.Q."/>
            <person name="Zhang X.X."/>
        </authorList>
    </citation>
    <scope>NUCLEOTIDE SEQUENCE [LARGE SCALE GENOMIC DNA]</scope>
    <source>
        <strain evidence="7 8">E3</strain>
    </source>
</reference>
<feature type="domain" description="EamA" evidence="6">
    <location>
        <begin position="151"/>
        <end position="282"/>
    </location>
</feature>
<dbReference type="GO" id="GO:0016020">
    <property type="term" value="C:membrane"/>
    <property type="evidence" value="ECO:0007669"/>
    <property type="project" value="UniProtKB-SubCell"/>
</dbReference>
<dbReference type="PANTHER" id="PTHR32322">
    <property type="entry name" value="INNER MEMBRANE TRANSPORTER"/>
    <property type="match status" value="1"/>
</dbReference>
<dbReference type="OrthoDB" id="9810556at2"/>
<evidence type="ECO:0000313" key="8">
    <source>
        <dbReference type="Proteomes" id="UP000006334"/>
    </source>
</evidence>
<keyword evidence="4 5" id="KW-0472">Membrane</keyword>
<feature type="transmembrane region" description="Helical" evidence="5">
    <location>
        <begin position="88"/>
        <end position="113"/>
    </location>
</feature>
<feature type="transmembrane region" description="Helical" evidence="5">
    <location>
        <begin position="178"/>
        <end position="201"/>
    </location>
</feature>
<evidence type="ECO:0000256" key="5">
    <source>
        <dbReference type="SAM" id="Phobius"/>
    </source>
</evidence>
<feature type="transmembrane region" description="Helical" evidence="5">
    <location>
        <begin position="144"/>
        <end position="166"/>
    </location>
</feature>
<dbReference type="SUPFAM" id="SSF103481">
    <property type="entry name" value="Multidrug resistance efflux transporter EmrE"/>
    <property type="match status" value="2"/>
</dbReference>
<feature type="transmembrane region" description="Helical" evidence="5">
    <location>
        <begin position="30"/>
        <end position="51"/>
    </location>
</feature>
<dbReference type="eggNOG" id="COG0697">
    <property type="taxonomic scope" value="Bacteria"/>
</dbReference>
<accession>K6XXY4</accession>
<feature type="transmembrane region" description="Helical" evidence="5">
    <location>
        <begin position="7"/>
        <end position="24"/>
    </location>
</feature>
<sequence length="292" mass="31180">MRLQDVFELVLLAAIWGSSFLYMRSATPEFGAFALVAMRTGVAALCLLPLLFMRKKVSITLQYWRPILFVGIVNTAIPFVMFSYSTVLLGAGLASILNATAPMFGAIVAFLWLREKLTGLAVLGLFIGFGGVVVISLMRTGIDLHLSVLPVLAALASTCAYGIAACYTKKHLTGVNTLAIATGSQVFATLALLPFAVVLWPQQMPSFNAWLQVIVLGVACTGFAYILYFRLIANVGAAKAITVAYLVPVFGVLWGVLFLHEVVSLGMLAGAGLILLGVSLTTGVIKFRLKLA</sequence>